<dbReference type="InterPro" id="IPR032710">
    <property type="entry name" value="NTF2-like_dom_sf"/>
</dbReference>
<evidence type="ECO:0000313" key="2">
    <source>
        <dbReference type="EMBL" id="SDH14938.1"/>
    </source>
</evidence>
<name>A0A1G8A210_9NOCA</name>
<dbReference type="OrthoDB" id="4941530at2"/>
<dbReference type="SUPFAM" id="SSF54427">
    <property type="entry name" value="NTF2-like"/>
    <property type="match status" value="1"/>
</dbReference>
<dbReference type="Proteomes" id="UP000183263">
    <property type="component" value="Unassembled WGS sequence"/>
</dbReference>
<dbReference type="RefSeq" id="WP_072737991.1">
    <property type="nucleotide sequence ID" value="NZ_CP048813.1"/>
</dbReference>
<accession>A0A1G8A210</accession>
<evidence type="ECO:0000259" key="1">
    <source>
        <dbReference type="Pfam" id="PF13577"/>
    </source>
</evidence>
<protein>
    <submittedName>
        <fullName evidence="2">SnoaL-like domain-containing protein</fullName>
    </submittedName>
</protein>
<dbReference type="Gene3D" id="3.10.450.50">
    <property type="match status" value="1"/>
</dbReference>
<dbReference type="EMBL" id="FNDN01000001">
    <property type="protein sequence ID" value="SDH14938.1"/>
    <property type="molecule type" value="Genomic_DNA"/>
</dbReference>
<dbReference type="Pfam" id="PF13577">
    <property type="entry name" value="SnoaL_4"/>
    <property type="match status" value="1"/>
</dbReference>
<organism evidence="2 3">
    <name type="scientific">Rhodococcus triatomae</name>
    <dbReference type="NCBI Taxonomy" id="300028"/>
    <lineage>
        <taxon>Bacteria</taxon>
        <taxon>Bacillati</taxon>
        <taxon>Actinomycetota</taxon>
        <taxon>Actinomycetes</taxon>
        <taxon>Mycobacteriales</taxon>
        <taxon>Nocardiaceae</taxon>
        <taxon>Rhodococcus</taxon>
    </lineage>
</organism>
<keyword evidence="3" id="KW-1185">Reference proteome</keyword>
<gene>
    <name evidence="2" type="ORF">SAMN05444695_101296</name>
</gene>
<feature type="domain" description="SnoaL-like" evidence="1">
    <location>
        <begin position="5"/>
        <end position="123"/>
    </location>
</feature>
<dbReference type="InterPro" id="IPR037401">
    <property type="entry name" value="SnoaL-like"/>
</dbReference>
<sequence length="158" mass="18327">MDHDAIREIHQLKHRFARTLDTKSWPEFTETMIPEATAIYGEYLRFDTRDSFVSFLENTLGTHVITEHQCCQPEIEMDGDTATGVWFLADTTIVPEDGLLLRGSAYYHDRYVRDDAGRWRIAYTSFERTWESAIALSDIPSFRLAFNKWDMLEPPASA</sequence>
<evidence type="ECO:0000313" key="3">
    <source>
        <dbReference type="Proteomes" id="UP000183263"/>
    </source>
</evidence>
<dbReference type="AlphaFoldDB" id="A0A1G8A210"/>
<proteinExistence type="predicted"/>
<reference evidence="2 3" key="1">
    <citation type="submission" date="2016-10" db="EMBL/GenBank/DDBJ databases">
        <authorList>
            <person name="de Groot N.N."/>
        </authorList>
    </citation>
    <scope>NUCLEOTIDE SEQUENCE [LARGE SCALE GENOMIC DNA]</scope>
    <source>
        <strain evidence="2 3">DSM 44892</strain>
    </source>
</reference>